<feature type="transmembrane region" description="Helical" evidence="2">
    <location>
        <begin position="29"/>
        <end position="48"/>
    </location>
</feature>
<evidence type="ECO:0000256" key="1">
    <source>
        <dbReference type="SAM" id="Coils"/>
    </source>
</evidence>
<evidence type="ECO:0000256" key="2">
    <source>
        <dbReference type="SAM" id="Phobius"/>
    </source>
</evidence>
<comment type="caution">
    <text evidence="3">The sequence shown here is derived from an EMBL/GenBank/DDBJ whole genome shotgun (WGS) entry which is preliminary data.</text>
</comment>
<feature type="transmembrane region" description="Helical" evidence="2">
    <location>
        <begin position="309"/>
        <end position="329"/>
    </location>
</feature>
<accession>A0A316ASI3</accession>
<name>A0A316ASI3_9BACT</name>
<dbReference type="InterPro" id="IPR050445">
    <property type="entry name" value="Bact_polysacc_biosynth/exp"/>
</dbReference>
<keyword evidence="4" id="KW-1185">Reference proteome</keyword>
<proteinExistence type="predicted"/>
<keyword evidence="2" id="KW-0812">Transmembrane</keyword>
<protein>
    <submittedName>
        <fullName evidence="3">Subunit length determinant protein</fullName>
    </submittedName>
</protein>
<organism evidence="3 4">
    <name type="scientific">Dyadobacter jejuensis</name>
    <dbReference type="NCBI Taxonomy" id="1082580"/>
    <lineage>
        <taxon>Bacteria</taxon>
        <taxon>Pseudomonadati</taxon>
        <taxon>Bacteroidota</taxon>
        <taxon>Cytophagia</taxon>
        <taxon>Cytophagales</taxon>
        <taxon>Spirosomataceae</taxon>
        <taxon>Dyadobacter</taxon>
    </lineage>
</organism>
<dbReference type="AlphaFoldDB" id="A0A316ASI3"/>
<dbReference type="PANTHER" id="PTHR32309:SF31">
    <property type="entry name" value="CAPSULAR EXOPOLYSACCHARIDE FAMILY"/>
    <property type="match status" value="1"/>
</dbReference>
<keyword evidence="2" id="KW-1133">Transmembrane helix</keyword>
<gene>
    <name evidence="3" type="ORF">CLV98_101585</name>
</gene>
<evidence type="ECO:0000313" key="4">
    <source>
        <dbReference type="Proteomes" id="UP000245880"/>
    </source>
</evidence>
<keyword evidence="2" id="KW-0472">Membrane</keyword>
<sequence>MVNNPIEEQDILEKSVLYLIRVIGKNFKFLILAIVLGGGLGIGLSYMATVKYKASAELLPEFSRGSLSSLGSLASLAGLNTSSGESDAIRPDLYPNILQSNPAVLHLLKQPVESVDGKKFPTLFDYYKLKLELQLPPTFLNTSLNDSIVKFKPEEMLVISSLKNSIESNFDSKLGMVTIGVEMEDPKIATITLANCISYLKISVNEYRYGKNVDQGDFLTAQLSKAKDRMGKARYKLQKYRDNNRNIFTNAAKIEEQKLQEEYSIAFSIYNSLLGESERLNISSQDEKPLFQILNPPVVPNNRSSPNRLFYAVGCGLAGFMITLILLLVPWRKIRLT</sequence>
<dbReference type="EMBL" id="QGDT01000001">
    <property type="protein sequence ID" value="PWJ60401.1"/>
    <property type="molecule type" value="Genomic_DNA"/>
</dbReference>
<evidence type="ECO:0000313" key="3">
    <source>
        <dbReference type="EMBL" id="PWJ60401.1"/>
    </source>
</evidence>
<dbReference type="Proteomes" id="UP000245880">
    <property type="component" value="Unassembled WGS sequence"/>
</dbReference>
<reference evidence="3 4" key="1">
    <citation type="submission" date="2018-03" db="EMBL/GenBank/DDBJ databases">
        <title>Genomic Encyclopedia of Archaeal and Bacterial Type Strains, Phase II (KMG-II): from individual species to whole genera.</title>
        <authorList>
            <person name="Goeker M."/>
        </authorList>
    </citation>
    <scope>NUCLEOTIDE SEQUENCE [LARGE SCALE GENOMIC DNA]</scope>
    <source>
        <strain evidence="3 4">DSM 100346</strain>
    </source>
</reference>
<dbReference type="OrthoDB" id="1522571at2"/>
<dbReference type="RefSeq" id="WP_109672598.1">
    <property type="nucleotide sequence ID" value="NZ_QGDT01000001.1"/>
</dbReference>
<dbReference type="PANTHER" id="PTHR32309">
    <property type="entry name" value="TYROSINE-PROTEIN KINASE"/>
    <property type="match status" value="1"/>
</dbReference>
<keyword evidence="1" id="KW-0175">Coiled coil</keyword>
<feature type="coiled-coil region" evidence="1">
    <location>
        <begin position="223"/>
        <end position="257"/>
    </location>
</feature>